<feature type="region of interest" description="Disordered" evidence="1">
    <location>
        <begin position="308"/>
        <end position="327"/>
    </location>
</feature>
<evidence type="ECO:0000256" key="1">
    <source>
        <dbReference type="SAM" id="MobiDB-lite"/>
    </source>
</evidence>
<keyword evidence="4" id="KW-1185">Reference proteome</keyword>
<feature type="compositionally biased region" description="Polar residues" evidence="1">
    <location>
        <begin position="280"/>
        <end position="298"/>
    </location>
</feature>
<dbReference type="Proteomes" id="UP001391051">
    <property type="component" value="Unassembled WGS sequence"/>
</dbReference>
<dbReference type="GeneID" id="92072940"/>
<name>A0ABR1QTV8_9PEZI</name>
<proteinExistence type="predicted"/>
<evidence type="ECO:0000313" key="4">
    <source>
        <dbReference type="Proteomes" id="UP001391051"/>
    </source>
</evidence>
<evidence type="ECO:0000313" key="3">
    <source>
        <dbReference type="EMBL" id="KAK7962831.1"/>
    </source>
</evidence>
<keyword evidence="2" id="KW-0472">Membrane</keyword>
<organism evidence="3 4">
    <name type="scientific">Apiospora aurea</name>
    <dbReference type="NCBI Taxonomy" id="335848"/>
    <lineage>
        <taxon>Eukaryota</taxon>
        <taxon>Fungi</taxon>
        <taxon>Dikarya</taxon>
        <taxon>Ascomycota</taxon>
        <taxon>Pezizomycotina</taxon>
        <taxon>Sordariomycetes</taxon>
        <taxon>Xylariomycetidae</taxon>
        <taxon>Amphisphaeriales</taxon>
        <taxon>Apiosporaceae</taxon>
        <taxon>Apiospora</taxon>
    </lineage>
</organism>
<evidence type="ECO:0000256" key="2">
    <source>
        <dbReference type="SAM" id="Phobius"/>
    </source>
</evidence>
<feature type="compositionally biased region" description="Polar residues" evidence="1">
    <location>
        <begin position="1"/>
        <end position="16"/>
    </location>
</feature>
<keyword evidence="2" id="KW-1133">Transmembrane helix</keyword>
<feature type="transmembrane region" description="Helical" evidence="2">
    <location>
        <begin position="220"/>
        <end position="242"/>
    </location>
</feature>
<protein>
    <submittedName>
        <fullName evidence="3">Uncharacterized protein</fullName>
    </submittedName>
</protein>
<feature type="region of interest" description="Disordered" evidence="1">
    <location>
        <begin position="251"/>
        <end position="298"/>
    </location>
</feature>
<accession>A0ABR1QTV8</accession>
<reference evidence="3 4" key="1">
    <citation type="submission" date="2023-01" db="EMBL/GenBank/DDBJ databases">
        <title>Analysis of 21 Apiospora genomes using comparative genomics revels a genus with tremendous synthesis potential of carbohydrate active enzymes and secondary metabolites.</title>
        <authorList>
            <person name="Sorensen T."/>
        </authorList>
    </citation>
    <scope>NUCLEOTIDE SEQUENCE [LARGE SCALE GENOMIC DNA]</scope>
    <source>
        <strain evidence="3 4">CBS 24483</strain>
    </source>
</reference>
<keyword evidence="2" id="KW-0812">Transmembrane</keyword>
<comment type="caution">
    <text evidence="3">The sequence shown here is derived from an EMBL/GenBank/DDBJ whole genome shotgun (WGS) entry which is preliminary data.</text>
</comment>
<dbReference type="CDD" id="cd12087">
    <property type="entry name" value="TM_EGFR-like"/>
    <property type="match status" value="1"/>
</dbReference>
<dbReference type="EMBL" id="JAQQWE010000002">
    <property type="protein sequence ID" value="KAK7962831.1"/>
    <property type="molecule type" value="Genomic_DNA"/>
</dbReference>
<feature type="region of interest" description="Disordered" evidence="1">
    <location>
        <begin position="1"/>
        <end position="65"/>
    </location>
</feature>
<gene>
    <name evidence="3" type="ORF">PG986_003656</name>
</gene>
<dbReference type="PANTHER" id="PTHR16861">
    <property type="entry name" value="GLYCOPROTEIN 38"/>
    <property type="match status" value="1"/>
</dbReference>
<dbReference type="RefSeq" id="XP_066704942.1">
    <property type="nucleotide sequence ID" value="XM_066839878.1"/>
</dbReference>
<sequence length="327" mass="35371">MGLASGSTNELRSTFPPQEEILPRRFFIFRRRSPSSTGCGRGDDDDQHHPRPADDGDDGGGDQPSVLTITLQALTTTFTPPPKCQESHLSMMSPPGYQIWMNEPMPVPGPITGDCYPPEFMQGYTSIANSSSSIAPFFKPLICPVGWSVAEEWENGYIVCCYDQFGVGKTVPVTKYGTANISGTAMFPATRLEDSAYGHPMDGFKVGAGSGQSQGLNGGAIAGIVIGVVLGLAAIALAVFFLHRRRKTKQQAAADNNVDMPPTTASPEQPDWPKEVDGSPNVTEQPSPYTQMSPQHELQSNVYRAELWNTSPHQELPGSFHGHEMRG</sequence>
<dbReference type="PANTHER" id="PTHR16861:SF4">
    <property type="entry name" value="SH3 DOMAIN PROTEIN (AFU_ORTHOLOGUE AFUA_1G13610)"/>
    <property type="match status" value="1"/>
</dbReference>